<comment type="caution">
    <text evidence="1">The sequence shown here is derived from an EMBL/GenBank/DDBJ whole genome shotgun (WGS) entry which is preliminary data.</text>
</comment>
<dbReference type="EMBL" id="MWLD01000066">
    <property type="protein sequence ID" value="OOV30124.1"/>
    <property type="molecule type" value="Genomic_DNA"/>
</dbReference>
<dbReference type="AlphaFoldDB" id="A0A1T1CNM1"/>
<evidence type="ECO:0008006" key="3">
    <source>
        <dbReference type="Google" id="ProtNLM"/>
    </source>
</evidence>
<dbReference type="Proteomes" id="UP000242636">
    <property type="component" value="Unassembled WGS sequence"/>
</dbReference>
<accession>A0A1T1CNM1</accession>
<reference evidence="1 2" key="1">
    <citation type="submission" date="2017-02" db="EMBL/GenBank/DDBJ databases">
        <title>Draft Genome Sequences of 'Candidatus Synechococcus spongiarum', Cyanobacterial Symbionts of the Mediterranean Sponge Aplysina aerophoba from two locations.</title>
        <authorList>
            <person name="Slaby B.M."/>
            <person name="Hentschel U."/>
        </authorList>
    </citation>
    <scope>NUCLEOTIDE SEQUENCE [LARGE SCALE GENOMIC DNA]</scope>
    <source>
        <strain evidence="1">LMB bulk15M</strain>
    </source>
</reference>
<name>A0A1T1CNM1_9SYNE</name>
<evidence type="ECO:0000313" key="1">
    <source>
        <dbReference type="EMBL" id="OOV30124.1"/>
    </source>
</evidence>
<keyword evidence="2" id="KW-1185">Reference proteome</keyword>
<evidence type="ECO:0000313" key="2">
    <source>
        <dbReference type="Proteomes" id="UP000242636"/>
    </source>
</evidence>
<gene>
    <name evidence="1" type="ORF">BV61_05460</name>
</gene>
<protein>
    <recommendedName>
        <fullName evidence="3">DUF732 domain-containing protein</fullName>
    </recommendedName>
</protein>
<sequence>MESGSRKLRLPLLFGLASLGIVAALATGPRLLRPTQASASGLLDAVKNNPGEAEALCQEFNAINATGDSVYSATGLEQVSSGQGLTTSDAEILITYVVGLYCPDVT</sequence>
<organism evidence="1 2">
    <name type="scientific">Candidatus Synechococcus spongiarum LMB bulk15M</name>
    <dbReference type="NCBI Taxonomy" id="1943582"/>
    <lineage>
        <taxon>Bacteria</taxon>
        <taxon>Bacillati</taxon>
        <taxon>Cyanobacteriota</taxon>
        <taxon>Cyanophyceae</taxon>
        <taxon>Synechococcales</taxon>
        <taxon>Synechococcaceae</taxon>
        <taxon>Synechococcus</taxon>
    </lineage>
</organism>
<proteinExistence type="predicted"/>